<protein>
    <submittedName>
        <fullName evidence="2">Uncharacterized protein</fullName>
    </submittedName>
</protein>
<evidence type="ECO:0000313" key="3">
    <source>
        <dbReference type="Proteomes" id="UP000192342"/>
    </source>
</evidence>
<keyword evidence="1" id="KW-1133">Transmembrane helix</keyword>
<feature type="transmembrane region" description="Helical" evidence="1">
    <location>
        <begin position="31"/>
        <end position="52"/>
    </location>
</feature>
<dbReference type="Proteomes" id="UP000192342">
    <property type="component" value="Unassembled WGS sequence"/>
</dbReference>
<reference evidence="2 3" key="1">
    <citation type="submission" date="2013-04" db="EMBL/GenBank/DDBJ databases">
        <title>Oceanococcus atlanticus 22II-S10r2 Genome Sequencing.</title>
        <authorList>
            <person name="Lai Q."/>
            <person name="Li G."/>
            <person name="Shao Z."/>
        </authorList>
    </citation>
    <scope>NUCLEOTIDE SEQUENCE [LARGE SCALE GENOMIC DNA]</scope>
    <source>
        <strain evidence="2 3">22II-S10r2</strain>
    </source>
</reference>
<evidence type="ECO:0000256" key="1">
    <source>
        <dbReference type="SAM" id="Phobius"/>
    </source>
</evidence>
<proteinExistence type="predicted"/>
<dbReference type="EMBL" id="AQQV01000006">
    <property type="protein sequence ID" value="ORE85073.1"/>
    <property type="molecule type" value="Genomic_DNA"/>
</dbReference>
<feature type="transmembrane region" description="Helical" evidence="1">
    <location>
        <begin position="73"/>
        <end position="92"/>
    </location>
</feature>
<keyword evidence="1" id="KW-0472">Membrane</keyword>
<evidence type="ECO:0000313" key="2">
    <source>
        <dbReference type="EMBL" id="ORE85073.1"/>
    </source>
</evidence>
<dbReference type="AlphaFoldDB" id="A0A1Y1SAR8"/>
<organism evidence="2 3">
    <name type="scientific">Oceanococcus atlanticus</name>
    <dbReference type="NCBI Taxonomy" id="1317117"/>
    <lineage>
        <taxon>Bacteria</taxon>
        <taxon>Pseudomonadati</taxon>
        <taxon>Pseudomonadota</taxon>
        <taxon>Gammaproteobacteria</taxon>
        <taxon>Chromatiales</taxon>
        <taxon>Oceanococcaceae</taxon>
        <taxon>Oceanococcus</taxon>
    </lineage>
</organism>
<keyword evidence="1" id="KW-0812">Transmembrane</keyword>
<accession>A0A1Y1SAR8</accession>
<name>A0A1Y1SAR8_9GAMM</name>
<sequence>MISRWLAIGLALLICAITARAGLPGDGLLAIVGINVVILSMILRPGWWTFWLPLGFWEQRASDSHQADRLGPVIQLLGWIALFLMLGLSSRITP</sequence>
<comment type="caution">
    <text evidence="2">The sequence shown here is derived from an EMBL/GenBank/DDBJ whole genome shotgun (WGS) entry which is preliminary data.</text>
</comment>
<gene>
    <name evidence="2" type="ORF">ATO7_16360</name>
</gene>
<dbReference type="STRING" id="1317117.ATO7_16360"/>
<keyword evidence="3" id="KW-1185">Reference proteome</keyword>